<dbReference type="InterPro" id="IPR013783">
    <property type="entry name" value="Ig-like_fold"/>
</dbReference>
<feature type="compositionally biased region" description="Gly residues" evidence="1">
    <location>
        <begin position="244"/>
        <end position="259"/>
    </location>
</feature>
<keyword evidence="4" id="KW-1185">Reference proteome</keyword>
<evidence type="ECO:0000256" key="1">
    <source>
        <dbReference type="SAM" id="MobiDB-lite"/>
    </source>
</evidence>
<evidence type="ECO:0008006" key="5">
    <source>
        <dbReference type="Google" id="ProtNLM"/>
    </source>
</evidence>
<protein>
    <recommendedName>
        <fullName evidence="5">PE-PGRS family protein</fullName>
    </recommendedName>
</protein>
<dbReference type="PATRIC" id="fig|394096.3.peg.3386"/>
<dbReference type="NCBIfam" id="NF047640">
    <property type="entry name" value="gliding_AgmC_N"/>
    <property type="match status" value="1"/>
</dbReference>
<sequence>MRIPLFLAGWLLAGGALAEPDTFGLGTGRDGVLQVLSPNRVINHVGALTANAAAGTKELTISNAGAFKAGELVLVHQSTGLLPAPASGDAAAIPLEASPVGRFEYARVEAATEASLRLTAPLQRSYAASAAQVVNVPEYTDVLVVEDGSLKAVPWNGSAGGILALMATGTLTNGGLIGADGAGFRGGAFINHLAGEGCTALDEAPGVGSSYKGEGLVAGRFGIAGGRGNLANAGGAGNCHSSGGGGGGHSGAGGQGGYSLGRLPQPDDVGGLGGAPLVYLPYERLVFGGGGGGGSGHVDVGTPGAAGGGVVLIRARDVVGTGRFSAMGASADYVASAGDDGAGGGGAGGAISLRAERTLTCGLVQASGGAGGDTRNVTNESGPGGGGGGGVVLLQGEFIACKVSVVAGYPGQSTAAGGPFGAGPSTIDSGAAYGSETTYSQPFRVPSAPVLTQPANGATGVARKPRIEGTAQPGVSVHLFLEGTEYAQVTADSTGAFVYDVPADLAEGAHELWASAEELGSYSLQSTPNRFDVTASSTGGVTSPSVFEVGCGCGASPGAGVGALTLVLVLGAARRRRQE</sequence>
<name>A0A085WK95_9BACT</name>
<dbReference type="EMBL" id="JMCB01000006">
    <property type="protein sequence ID" value="KFE68108.1"/>
    <property type="molecule type" value="Genomic_DNA"/>
</dbReference>
<dbReference type="AlphaFoldDB" id="A0A085WK95"/>
<dbReference type="STRING" id="394096.DB31_7345"/>
<dbReference type="NCBIfam" id="TIGR03901">
    <property type="entry name" value="MYXO-CTERM"/>
    <property type="match status" value="1"/>
</dbReference>
<evidence type="ECO:0000256" key="2">
    <source>
        <dbReference type="SAM" id="SignalP"/>
    </source>
</evidence>
<accession>A0A085WK95</accession>
<dbReference type="Proteomes" id="UP000028725">
    <property type="component" value="Unassembled WGS sequence"/>
</dbReference>
<dbReference type="InterPro" id="IPR024038">
    <property type="entry name" value="MYXO-CTERM"/>
</dbReference>
<keyword evidence="2" id="KW-0732">Signal</keyword>
<dbReference type="RefSeq" id="WP_052420013.1">
    <property type="nucleotide sequence ID" value="NZ_JMCB01000006.1"/>
</dbReference>
<evidence type="ECO:0000313" key="3">
    <source>
        <dbReference type="EMBL" id="KFE68108.1"/>
    </source>
</evidence>
<organism evidence="3 4">
    <name type="scientific">Hyalangium minutum</name>
    <dbReference type="NCBI Taxonomy" id="394096"/>
    <lineage>
        <taxon>Bacteria</taxon>
        <taxon>Pseudomonadati</taxon>
        <taxon>Myxococcota</taxon>
        <taxon>Myxococcia</taxon>
        <taxon>Myxococcales</taxon>
        <taxon>Cystobacterineae</taxon>
        <taxon>Archangiaceae</taxon>
        <taxon>Hyalangium</taxon>
    </lineage>
</organism>
<dbReference type="Gene3D" id="2.60.40.10">
    <property type="entry name" value="Immunoglobulins"/>
    <property type="match status" value="1"/>
</dbReference>
<evidence type="ECO:0000313" key="4">
    <source>
        <dbReference type="Proteomes" id="UP000028725"/>
    </source>
</evidence>
<reference evidence="3 4" key="1">
    <citation type="submission" date="2014-04" db="EMBL/GenBank/DDBJ databases">
        <title>Genome assembly of Hyalangium minutum DSM 14724.</title>
        <authorList>
            <person name="Sharma G."/>
            <person name="Subramanian S."/>
        </authorList>
    </citation>
    <scope>NUCLEOTIDE SEQUENCE [LARGE SCALE GENOMIC DNA]</scope>
    <source>
        <strain evidence="3 4">DSM 14724</strain>
    </source>
</reference>
<proteinExistence type="predicted"/>
<dbReference type="InterPro" id="IPR058184">
    <property type="entry name" value="AgmC-like_N"/>
</dbReference>
<feature type="chain" id="PRO_5001799956" description="PE-PGRS family protein" evidence="2">
    <location>
        <begin position="19"/>
        <end position="579"/>
    </location>
</feature>
<feature type="region of interest" description="Disordered" evidence="1">
    <location>
        <begin position="244"/>
        <end position="265"/>
    </location>
</feature>
<feature type="signal peptide" evidence="2">
    <location>
        <begin position="1"/>
        <end position="18"/>
    </location>
</feature>
<comment type="caution">
    <text evidence="3">The sequence shown here is derived from an EMBL/GenBank/DDBJ whole genome shotgun (WGS) entry which is preliminary data.</text>
</comment>
<dbReference type="OrthoDB" id="5496215at2"/>
<gene>
    <name evidence="3" type="ORF">DB31_7345</name>
</gene>